<keyword evidence="2" id="KW-0677">Repeat</keyword>
<organism evidence="5 6">
    <name type="scientific">Moniliophthora roreri</name>
    <name type="common">Frosty pod rot fungus</name>
    <name type="synonym">Monilia roreri</name>
    <dbReference type="NCBI Taxonomy" id="221103"/>
    <lineage>
        <taxon>Eukaryota</taxon>
        <taxon>Fungi</taxon>
        <taxon>Dikarya</taxon>
        <taxon>Basidiomycota</taxon>
        <taxon>Agaricomycotina</taxon>
        <taxon>Agaricomycetes</taxon>
        <taxon>Agaricomycetidae</taxon>
        <taxon>Agaricales</taxon>
        <taxon>Marasmiineae</taxon>
        <taxon>Marasmiaceae</taxon>
        <taxon>Moniliophthora</taxon>
    </lineage>
</organism>
<dbReference type="InterPro" id="IPR045151">
    <property type="entry name" value="DCAF8"/>
</dbReference>
<dbReference type="PROSITE" id="PS50082">
    <property type="entry name" value="WD_REPEATS_2"/>
    <property type="match status" value="2"/>
</dbReference>
<dbReference type="SMART" id="SM00320">
    <property type="entry name" value="WD40"/>
    <property type="match status" value="6"/>
</dbReference>
<dbReference type="GO" id="GO:0080008">
    <property type="term" value="C:Cul4-RING E3 ubiquitin ligase complex"/>
    <property type="evidence" value="ECO:0007669"/>
    <property type="project" value="TreeGrafter"/>
</dbReference>
<evidence type="ECO:0000256" key="2">
    <source>
        <dbReference type="ARBA" id="ARBA00022737"/>
    </source>
</evidence>
<protein>
    <submittedName>
        <fullName evidence="5">Putative WD repeat-containing protein</fullName>
    </submittedName>
</protein>
<dbReference type="eggNOG" id="KOG1310">
    <property type="taxonomic scope" value="Eukaryota"/>
</dbReference>
<dbReference type="PANTHER" id="PTHR15574">
    <property type="entry name" value="WD REPEAT DOMAIN-CONTAINING FAMILY"/>
    <property type="match status" value="1"/>
</dbReference>
<sequence length="553" mass="62066">MSSATSSHSIFTESVPSWTKTTRYYKGVLSATFRENVLDRVNVLGDDREYGHAGCVNALHWAREGELLLSSGDDTTVQIWRMDPADTSQDYPFTCKTVIHTGHRANIFNVHLLPYSSRIATVAGDRQVRVFDVGEDVGMGDRMQEFHTGHALTHTFRCHEDRVKRIVTENSPDVFLTVSEDGSVRQHDLRTPHSCRTSTCPPPILQVEHELSTLALSPLTPYQMVVAGSSPFGYLFDRRYTARESWMKPNGVTTCVRRFGRPPNVPRDDERNLFHREHITGARMATENGHEVLLSYSGDGVYLYSTMDEPEDEKPRQGSVLPSNSKATSKRRKLSGSPPVGEEGTEDEDTEMIVSENKDNDDKEEEEEEEDDDDDEDYEDEDQYNPRTSEAFHPWVPVILPRMRYAGARNIDTVKDVNFLGPSDEYVVSGSDDGNWFMWNKSDGELHGIYEGDGSVVNVIEAHPYLPLVAVSGIDKTVKLFGPARGESQFSRTSQADSITRNNQDRNNLRIFRTIRRSDFITLLASMHAAQAIGRGGDSDDDGEGVGTECINQ</sequence>
<evidence type="ECO:0000313" key="5">
    <source>
        <dbReference type="EMBL" id="KTB36600.1"/>
    </source>
</evidence>
<dbReference type="SUPFAM" id="SSF50978">
    <property type="entry name" value="WD40 repeat-like"/>
    <property type="match status" value="1"/>
</dbReference>
<dbReference type="PROSITE" id="PS50294">
    <property type="entry name" value="WD_REPEATS_REGION"/>
    <property type="match status" value="1"/>
</dbReference>
<dbReference type="InterPro" id="IPR015943">
    <property type="entry name" value="WD40/YVTN_repeat-like_dom_sf"/>
</dbReference>
<feature type="region of interest" description="Disordered" evidence="4">
    <location>
        <begin position="309"/>
        <end position="390"/>
    </location>
</feature>
<dbReference type="EMBL" id="LATX01001892">
    <property type="protein sequence ID" value="KTB36600.1"/>
    <property type="molecule type" value="Genomic_DNA"/>
</dbReference>
<proteinExistence type="predicted"/>
<dbReference type="PANTHER" id="PTHR15574:SF40">
    <property type="entry name" value="WD AND TETRATRICOPEPTIDE REPEATS PROTEIN 1"/>
    <property type="match status" value="1"/>
</dbReference>
<keyword evidence="1 3" id="KW-0853">WD repeat</keyword>
<evidence type="ECO:0000256" key="1">
    <source>
        <dbReference type="ARBA" id="ARBA00022574"/>
    </source>
</evidence>
<evidence type="ECO:0000313" key="6">
    <source>
        <dbReference type="Proteomes" id="UP000054988"/>
    </source>
</evidence>
<accession>A0A0W0FJX6</accession>
<evidence type="ECO:0000256" key="4">
    <source>
        <dbReference type="SAM" id="MobiDB-lite"/>
    </source>
</evidence>
<dbReference type="Gene3D" id="2.130.10.10">
    <property type="entry name" value="YVTN repeat-like/Quinoprotein amine dehydrogenase"/>
    <property type="match status" value="2"/>
</dbReference>
<gene>
    <name evidence="5" type="ORF">WG66_10811</name>
</gene>
<dbReference type="GO" id="GO:0005737">
    <property type="term" value="C:cytoplasm"/>
    <property type="evidence" value="ECO:0007669"/>
    <property type="project" value="TreeGrafter"/>
</dbReference>
<evidence type="ECO:0000256" key="3">
    <source>
        <dbReference type="PROSITE-ProRule" id="PRU00221"/>
    </source>
</evidence>
<dbReference type="Proteomes" id="UP000054988">
    <property type="component" value="Unassembled WGS sequence"/>
</dbReference>
<feature type="repeat" description="WD" evidence="3">
    <location>
        <begin position="49"/>
        <end position="90"/>
    </location>
</feature>
<dbReference type="InterPro" id="IPR036322">
    <property type="entry name" value="WD40_repeat_dom_sf"/>
</dbReference>
<dbReference type="GO" id="GO:0045717">
    <property type="term" value="P:negative regulation of fatty acid biosynthetic process"/>
    <property type="evidence" value="ECO:0007669"/>
    <property type="project" value="TreeGrafter"/>
</dbReference>
<comment type="caution">
    <text evidence="5">The sequence shown here is derived from an EMBL/GenBank/DDBJ whole genome shotgun (WGS) entry which is preliminary data.</text>
</comment>
<dbReference type="Pfam" id="PF00400">
    <property type="entry name" value="WD40"/>
    <property type="match status" value="4"/>
</dbReference>
<dbReference type="AlphaFoldDB" id="A0A0W0FJX6"/>
<name>A0A0W0FJX6_MONRR</name>
<feature type="compositionally biased region" description="Acidic residues" evidence="4">
    <location>
        <begin position="362"/>
        <end position="383"/>
    </location>
</feature>
<feature type="region of interest" description="Disordered" evidence="4">
    <location>
        <begin position="533"/>
        <end position="553"/>
    </location>
</feature>
<feature type="repeat" description="WD" evidence="3">
    <location>
        <begin position="100"/>
        <end position="133"/>
    </location>
</feature>
<reference evidence="5 6" key="1">
    <citation type="submission" date="2015-12" db="EMBL/GenBank/DDBJ databases">
        <title>Draft genome sequence of Moniliophthora roreri, the causal agent of frosty pod rot of cacao.</title>
        <authorList>
            <person name="Aime M.C."/>
            <person name="Diaz-Valderrama J.R."/>
            <person name="Kijpornyongpan T."/>
            <person name="Phillips-Mora W."/>
        </authorList>
    </citation>
    <scope>NUCLEOTIDE SEQUENCE [LARGE SCALE GENOMIC DNA]</scope>
    <source>
        <strain evidence="5 6">MCA 2952</strain>
    </source>
</reference>
<dbReference type="InterPro" id="IPR001680">
    <property type="entry name" value="WD40_rpt"/>
</dbReference>